<evidence type="ECO:0000313" key="6">
    <source>
        <dbReference type="EMBL" id="WUX54922.1"/>
    </source>
</evidence>
<protein>
    <recommendedName>
        <fullName evidence="1">D-inositol 3-phosphate glycosyltransferase</fullName>
    </recommendedName>
</protein>
<organism evidence="6 7">
    <name type="scientific">Streptomyces niveus</name>
    <name type="common">Streptomyces spheroides</name>
    <dbReference type="NCBI Taxonomy" id="193462"/>
    <lineage>
        <taxon>Bacteria</taxon>
        <taxon>Bacillati</taxon>
        <taxon>Actinomycetota</taxon>
        <taxon>Actinomycetes</taxon>
        <taxon>Kitasatosporales</taxon>
        <taxon>Streptomycetaceae</taxon>
        <taxon>Streptomyces</taxon>
    </lineage>
</organism>
<sequence>MLVDNAVNGDSRVQKAARSMADAGWDVVLLGQSPDRDRHRWTIGAAQVRLVPVVMTLAKRRRDYRRVILPRLFAYRRGGIAHHRKQWVKAWRADLLARRSAEGRRFLIRRAAARVLGRWVGFRHRQLAVVEGRRNPDSLPERLRTAMWRALLGDRCWRRLEPYLWDYEFAFGPVVDALEPDLIHANDFRMIGVGARAVHRARGRGRDVKLVWDAHEYLPGIKPRAGYRRWMPAHVAHEREYGRCADAVVTVSQPLAELLHQEHRLPRMPVVVLNAPGAGPPADRAHEQVPDLRELCGIDADTPLLVYSGALAPQRGLATLIESLPQLPGAHVALVVPAPDGWVVGKVLDHAAELGVADRVHPLPYVPHWQIAPFLATADVGVIPIHHWPNHELALITKFMEYAHARLPIVVSDVRTMAAKVRETGQGEVFRAQDTADFVRAARAVLDDPAAYRKAYDDPELLAEWTWDAQAAVLDGVYQGLLADAAEATAPVTALSDGTAAEEEPEPGDPAGATAT</sequence>
<keyword evidence="2" id="KW-0328">Glycosyltransferase</keyword>
<evidence type="ECO:0000256" key="2">
    <source>
        <dbReference type="ARBA" id="ARBA00022676"/>
    </source>
</evidence>
<gene>
    <name evidence="6" type="ORF">OG442_27165</name>
</gene>
<dbReference type="SUPFAM" id="SSF53756">
    <property type="entry name" value="UDP-Glycosyltransferase/glycogen phosphorylase"/>
    <property type="match status" value="1"/>
</dbReference>
<reference evidence="6" key="1">
    <citation type="submission" date="2022-10" db="EMBL/GenBank/DDBJ databases">
        <title>The complete genomes of actinobacterial strains from the NBC collection.</title>
        <authorList>
            <person name="Joergensen T.S."/>
            <person name="Alvarez Arevalo M."/>
            <person name="Sterndorff E.B."/>
            <person name="Faurdal D."/>
            <person name="Vuksanovic O."/>
            <person name="Mourched A.-S."/>
            <person name="Charusanti P."/>
            <person name="Shaw S."/>
            <person name="Blin K."/>
            <person name="Weber T."/>
        </authorList>
    </citation>
    <scope>NUCLEOTIDE SEQUENCE</scope>
    <source>
        <strain evidence="6">NBC_01432</strain>
    </source>
</reference>
<feature type="region of interest" description="Disordered" evidence="4">
    <location>
        <begin position="492"/>
        <end position="516"/>
    </location>
</feature>
<proteinExistence type="predicted"/>
<feature type="domain" description="Glycosyltransferase subfamily 4-like N-terminal" evidence="5">
    <location>
        <begin position="157"/>
        <end position="273"/>
    </location>
</feature>
<evidence type="ECO:0000313" key="7">
    <source>
        <dbReference type="Proteomes" id="UP001432209"/>
    </source>
</evidence>
<dbReference type="Pfam" id="PF13439">
    <property type="entry name" value="Glyco_transf_4"/>
    <property type="match status" value="1"/>
</dbReference>
<keyword evidence="7" id="KW-1185">Reference proteome</keyword>
<dbReference type="Pfam" id="PF13692">
    <property type="entry name" value="Glyco_trans_1_4"/>
    <property type="match status" value="1"/>
</dbReference>
<dbReference type="InterPro" id="IPR028098">
    <property type="entry name" value="Glyco_trans_4-like_N"/>
</dbReference>
<evidence type="ECO:0000256" key="3">
    <source>
        <dbReference type="ARBA" id="ARBA00022679"/>
    </source>
</evidence>
<evidence type="ECO:0000256" key="1">
    <source>
        <dbReference type="ARBA" id="ARBA00021292"/>
    </source>
</evidence>
<dbReference type="Gene3D" id="3.40.50.2000">
    <property type="entry name" value="Glycogen Phosphorylase B"/>
    <property type="match status" value="2"/>
</dbReference>
<dbReference type="PANTHER" id="PTHR12526">
    <property type="entry name" value="GLYCOSYLTRANSFERASE"/>
    <property type="match status" value="1"/>
</dbReference>
<dbReference type="Proteomes" id="UP001432209">
    <property type="component" value="Chromosome"/>
</dbReference>
<keyword evidence="3" id="KW-0808">Transferase</keyword>
<accession>A0ABZ2A8D1</accession>
<evidence type="ECO:0000256" key="4">
    <source>
        <dbReference type="SAM" id="MobiDB-lite"/>
    </source>
</evidence>
<dbReference type="PANTHER" id="PTHR12526:SF600">
    <property type="entry name" value="GLYCOSYL TRANSFERASE GROUP 1"/>
    <property type="match status" value="1"/>
</dbReference>
<dbReference type="EMBL" id="CP109495">
    <property type="protein sequence ID" value="WUX54922.1"/>
    <property type="molecule type" value="Genomic_DNA"/>
</dbReference>
<dbReference type="RefSeq" id="WP_329078614.1">
    <property type="nucleotide sequence ID" value="NZ_CP109393.1"/>
</dbReference>
<name>A0ABZ2A8D1_STRNV</name>
<evidence type="ECO:0000259" key="5">
    <source>
        <dbReference type="Pfam" id="PF13439"/>
    </source>
</evidence>
<dbReference type="CDD" id="cd03801">
    <property type="entry name" value="GT4_PimA-like"/>
    <property type="match status" value="1"/>
</dbReference>